<keyword evidence="8" id="KW-0949">S-adenosyl-L-methionine</keyword>
<feature type="compositionally biased region" description="Low complexity" evidence="13">
    <location>
        <begin position="1040"/>
        <end position="1061"/>
    </location>
</feature>
<keyword evidence="9" id="KW-0156">Chromatin regulator</keyword>
<dbReference type="EC" id="2.1.1.362" evidence="3"/>
<feature type="compositionally biased region" description="Basic residues" evidence="13">
    <location>
        <begin position="923"/>
        <end position="939"/>
    </location>
</feature>
<evidence type="ECO:0000256" key="9">
    <source>
        <dbReference type="ARBA" id="ARBA00022853"/>
    </source>
</evidence>
<evidence type="ECO:0000256" key="5">
    <source>
        <dbReference type="ARBA" id="ARBA00022491"/>
    </source>
</evidence>
<keyword evidence="6" id="KW-0489">Methyltransferase</keyword>
<feature type="compositionally biased region" description="Low complexity" evidence="13">
    <location>
        <begin position="661"/>
        <end position="685"/>
    </location>
</feature>
<feature type="compositionally biased region" description="Low complexity" evidence="13">
    <location>
        <begin position="728"/>
        <end position="737"/>
    </location>
</feature>
<dbReference type="Proteomes" id="UP000762676">
    <property type="component" value="Unassembled WGS sequence"/>
</dbReference>
<dbReference type="PROSITE" id="PS50280">
    <property type="entry name" value="SET"/>
    <property type="match status" value="1"/>
</dbReference>
<dbReference type="InterPro" id="IPR025790">
    <property type="entry name" value="Suv4-20_animal"/>
</dbReference>
<feature type="compositionally biased region" description="Basic residues" evidence="13">
    <location>
        <begin position="428"/>
        <end position="438"/>
    </location>
</feature>
<dbReference type="PANTHER" id="PTHR12977">
    <property type="entry name" value="SUPPRESSOR OF VARIEGATION 4-20-RELATED"/>
    <property type="match status" value="1"/>
</dbReference>
<reference evidence="15 16" key="1">
    <citation type="journal article" date="2021" name="Elife">
        <title>Chloroplast acquisition without the gene transfer in kleptoplastic sea slugs, Plakobranchus ocellatus.</title>
        <authorList>
            <person name="Maeda T."/>
            <person name="Takahashi S."/>
            <person name="Yoshida T."/>
            <person name="Shimamura S."/>
            <person name="Takaki Y."/>
            <person name="Nagai Y."/>
            <person name="Toyoda A."/>
            <person name="Suzuki Y."/>
            <person name="Arimoto A."/>
            <person name="Ishii H."/>
            <person name="Satoh N."/>
            <person name="Nishiyama T."/>
            <person name="Hasebe M."/>
            <person name="Maruyama T."/>
            <person name="Minagawa J."/>
            <person name="Obokata J."/>
            <person name="Shigenobu S."/>
        </authorList>
    </citation>
    <scope>NUCLEOTIDE SEQUENCE [LARGE SCALE GENOMIC DNA]</scope>
</reference>
<keyword evidence="4" id="KW-0158">Chromosome</keyword>
<dbReference type="AlphaFoldDB" id="A0AAV4JRJ9"/>
<feature type="compositionally biased region" description="Polar residues" evidence="13">
    <location>
        <begin position="590"/>
        <end position="607"/>
    </location>
</feature>
<dbReference type="InterPro" id="IPR044426">
    <property type="entry name" value="Suv4-20_SET"/>
</dbReference>
<keyword evidence="16" id="KW-1185">Reference proteome</keyword>
<dbReference type="Gene3D" id="1.10.10.1700">
    <property type="entry name" value="Histone-lysine N-methyltransferase"/>
    <property type="match status" value="1"/>
</dbReference>
<feature type="domain" description="SET" evidence="14">
    <location>
        <begin position="112"/>
        <end position="228"/>
    </location>
</feature>
<dbReference type="FunFam" id="2.170.270.10:FF:000006">
    <property type="entry name" value="Histone-lysine N-methyltransferase"/>
    <property type="match status" value="1"/>
</dbReference>
<evidence type="ECO:0000256" key="4">
    <source>
        <dbReference type="ARBA" id="ARBA00022454"/>
    </source>
</evidence>
<dbReference type="Gene3D" id="2.170.270.10">
    <property type="entry name" value="SET domain"/>
    <property type="match status" value="1"/>
</dbReference>
<evidence type="ECO:0000256" key="13">
    <source>
        <dbReference type="SAM" id="MobiDB-lite"/>
    </source>
</evidence>
<evidence type="ECO:0000313" key="15">
    <source>
        <dbReference type="EMBL" id="GFS24127.1"/>
    </source>
</evidence>
<dbReference type="GO" id="GO:0032259">
    <property type="term" value="P:methylation"/>
    <property type="evidence" value="ECO:0007669"/>
    <property type="project" value="UniProtKB-KW"/>
</dbReference>
<evidence type="ECO:0000256" key="1">
    <source>
        <dbReference type="ARBA" id="ARBA00004123"/>
    </source>
</evidence>
<evidence type="ECO:0000259" key="14">
    <source>
        <dbReference type="PROSITE" id="PS50280"/>
    </source>
</evidence>
<keyword evidence="10" id="KW-0805">Transcription regulation</keyword>
<evidence type="ECO:0000256" key="11">
    <source>
        <dbReference type="ARBA" id="ARBA00023163"/>
    </source>
</evidence>
<dbReference type="Pfam" id="PF00856">
    <property type="entry name" value="SET"/>
    <property type="match status" value="1"/>
</dbReference>
<feature type="compositionally biased region" description="Basic residues" evidence="13">
    <location>
        <begin position="527"/>
        <end position="539"/>
    </location>
</feature>
<dbReference type="InterPro" id="IPR041938">
    <property type="entry name" value="Hist-Lys_N-MTase_N"/>
</dbReference>
<accession>A0AAV4JRJ9</accession>
<proteinExistence type="predicted"/>
<keyword evidence="7" id="KW-0808">Transferase</keyword>
<keyword evidence="12" id="KW-0539">Nucleus</keyword>
<evidence type="ECO:0000256" key="10">
    <source>
        <dbReference type="ARBA" id="ARBA00023015"/>
    </source>
</evidence>
<dbReference type="CDD" id="cd19186">
    <property type="entry name" value="SET_Suv4-20"/>
    <property type="match status" value="1"/>
</dbReference>
<evidence type="ECO:0000256" key="3">
    <source>
        <dbReference type="ARBA" id="ARBA00012188"/>
    </source>
</evidence>
<dbReference type="GO" id="GO:0005694">
    <property type="term" value="C:chromosome"/>
    <property type="evidence" value="ECO:0007669"/>
    <property type="project" value="UniProtKB-SubCell"/>
</dbReference>
<feature type="region of interest" description="Disordered" evidence="13">
    <location>
        <begin position="661"/>
        <end position="710"/>
    </location>
</feature>
<sequence length="1097" mass="121217">MASHGGSRFAPSTGMTSTELCDYDDLCTALALDPYLGFTTHKMNTRFKPLNKQEELKKIVENFKVHRKYETALEALLTVDPGRTNPYNRTKHQAKLLRQHTFRYLQMLDYTSGFEVLACYRYSMEGRIGGKICATKHWAKNDKIEMLVGCIAELTAEEENQLLKAGENDFSVMYSCRKNCAQLWLGPASFINHDCRPNCKFVSTGRDTACVKALRDIQPHEEITCFYGEDFFGDGNSLCECITCERRHMGAFKPAKPLCLSSQKGYSFRDTDDRINRLKSQSTDSVSTFQGIPASSNESWDSRARNMESQSHLLTHAELKRRGITRYDAEIIIANGLPLPDPIIPTLCSNHLQNSPTLDNSSENKCLRSTSVSTGSNRSVKSLSTPGSNVLSGISSKDPSPDENLSIKSMKPQACSKVSPCAKGNRSPIKRRSPRKRYGGAKELQEYATLEKVEVKEETVDVPEGSEVMQKLGLDSLLPSKTSPQHVVTAVENIKVEPEDTPDDGHEYTDAELRSHNLCDFLDRSPRLNRHKGRKKGKRVFSNPSKAGKKILNDADSLPPLISSVTNCPIPAKSSRLVFSPLRHKDSKCGQPSTPVRQSPRLHTTGQRAPHPNDHKELLSGRQRSKAAHLAQELNCLVAKASTFAQRLTDLMLESSIDAKGSSSSISSVCGDNGSSSSQSYQDPPVLEPEPPIISPSGSRRSSLDSPDVFSGFFPPPAKLTSLSYGLSPSASSAAPPRRSRSVEEEHMSPVRRRAGTRELFPSLSTSGAAPNVQALPTLMSRSRPGKMSEEDGLSKSDGYQYRKKRGCSPDIYDKPPLLMRDHYDTKPVEDRSKVSKKRQDFKLSPHHHSSTDCLSQEVDFNPTPLSEIKARGDLHPKESSKKVPTEDTLSYFHVGENIYLKQAVAAPENEDVRVVASDGKMKVTRQRRSRGSVRKRQPPRLIFRMKKDPELKKLLKAESSQSPNLQFKWDDDSDCDLGSSPPHSSSFCTVGQSHLSGPCGSGTGQSAVQSMGHRDFERSLQCEGISKDIRPGCEGVNLSSSQSLTTAAPSSTSSSLSSSPTDHKTSSRKRVRKVRLKMIDTSLNFDLVSPPLSPHK</sequence>
<dbReference type="PANTHER" id="PTHR12977:SF4">
    <property type="entry name" value="HISTONE-LYSINE N-METHYLTRANSFERASE KMT5B"/>
    <property type="match status" value="1"/>
</dbReference>
<comment type="subcellular location">
    <subcellularLocation>
        <location evidence="2">Chromosome</location>
    </subcellularLocation>
    <subcellularLocation>
        <location evidence="1">Nucleus</location>
    </subcellularLocation>
</comment>
<dbReference type="GO" id="GO:0140941">
    <property type="term" value="F:histone H4K20me methyltransferase activity"/>
    <property type="evidence" value="ECO:0007669"/>
    <property type="project" value="UniProtKB-EC"/>
</dbReference>
<dbReference type="FunFam" id="1.10.10.1700:FF:000001">
    <property type="entry name" value="Histone-lysine N-methyltransferase"/>
    <property type="match status" value="1"/>
</dbReference>
<keyword evidence="11" id="KW-0804">Transcription</keyword>
<evidence type="ECO:0000256" key="7">
    <source>
        <dbReference type="ARBA" id="ARBA00022679"/>
    </source>
</evidence>
<gene>
    <name evidence="15" type="ORF">ElyMa_003407600</name>
</gene>
<feature type="compositionally biased region" description="Polar residues" evidence="13">
    <location>
        <begin position="355"/>
        <end position="398"/>
    </location>
</feature>
<feature type="compositionally biased region" description="Low complexity" evidence="13">
    <location>
        <begin position="695"/>
        <end position="707"/>
    </location>
</feature>
<feature type="region of interest" description="Disordered" evidence="13">
    <location>
        <begin position="725"/>
        <end position="860"/>
    </location>
</feature>
<dbReference type="GO" id="GO:0005634">
    <property type="term" value="C:nucleus"/>
    <property type="evidence" value="ECO:0007669"/>
    <property type="project" value="UniProtKB-SubCell"/>
</dbReference>
<evidence type="ECO:0000256" key="12">
    <source>
        <dbReference type="ARBA" id="ARBA00023242"/>
    </source>
</evidence>
<feature type="region of interest" description="Disordered" evidence="13">
    <location>
        <begin position="583"/>
        <end position="625"/>
    </location>
</feature>
<evidence type="ECO:0000313" key="16">
    <source>
        <dbReference type="Proteomes" id="UP000762676"/>
    </source>
</evidence>
<feature type="region of interest" description="Disordered" evidence="13">
    <location>
        <begin position="921"/>
        <end position="940"/>
    </location>
</feature>
<feature type="region of interest" description="Disordered" evidence="13">
    <location>
        <begin position="1034"/>
        <end position="1074"/>
    </location>
</feature>
<dbReference type="SMART" id="SM00317">
    <property type="entry name" value="SET"/>
    <property type="match status" value="1"/>
</dbReference>
<feature type="region of interest" description="Disordered" evidence="13">
    <location>
        <begin position="355"/>
        <end position="438"/>
    </location>
</feature>
<protein>
    <recommendedName>
        <fullName evidence="3">[histone H4]-N-methyl-L-lysine(20) N-methyltransferase</fullName>
        <ecNumber evidence="3">2.1.1.362</ecNumber>
    </recommendedName>
</protein>
<evidence type="ECO:0000256" key="8">
    <source>
        <dbReference type="ARBA" id="ARBA00022691"/>
    </source>
</evidence>
<dbReference type="PROSITE" id="PS51570">
    <property type="entry name" value="SAM_MT43_SUVAR420_2"/>
    <property type="match status" value="1"/>
</dbReference>
<dbReference type="InterPro" id="IPR039977">
    <property type="entry name" value="Suv4-20/Set9"/>
</dbReference>
<keyword evidence="5" id="KW-0678">Repressor</keyword>
<evidence type="ECO:0000256" key="6">
    <source>
        <dbReference type="ARBA" id="ARBA00022603"/>
    </source>
</evidence>
<dbReference type="InterPro" id="IPR046341">
    <property type="entry name" value="SET_dom_sf"/>
</dbReference>
<dbReference type="SUPFAM" id="SSF82199">
    <property type="entry name" value="SET domain"/>
    <property type="match status" value="1"/>
</dbReference>
<dbReference type="InterPro" id="IPR001214">
    <property type="entry name" value="SET_dom"/>
</dbReference>
<comment type="caution">
    <text evidence="15">The sequence shown here is derived from an EMBL/GenBank/DDBJ whole genome shotgun (WGS) entry which is preliminary data.</text>
</comment>
<dbReference type="EMBL" id="BMAT01007015">
    <property type="protein sequence ID" value="GFS24127.1"/>
    <property type="molecule type" value="Genomic_DNA"/>
</dbReference>
<name>A0AAV4JRJ9_9GAST</name>
<feature type="region of interest" description="Disordered" evidence="13">
    <location>
        <begin position="527"/>
        <end position="552"/>
    </location>
</feature>
<feature type="compositionally biased region" description="Basic and acidic residues" evidence="13">
    <location>
        <begin position="820"/>
        <end position="844"/>
    </location>
</feature>
<evidence type="ECO:0000256" key="2">
    <source>
        <dbReference type="ARBA" id="ARBA00004286"/>
    </source>
</evidence>
<organism evidence="15 16">
    <name type="scientific">Elysia marginata</name>
    <dbReference type="NCBI Taxonomy" id="1093978"/>
    <lineage>
        <taxon>Eukaryota</taxon>
        <taxon>Metazoa</taxon>
        <taxon>Spiralia</taxon>
        <taxon>Lophotrochozoa</taxon>
        <taxon>Mollusca</taxon>
        <taxon>Gastropoda</taxon>
        <taxon>Heterobranchia</taxon>
        <taxon>Euthyneura</taxon>
        <taxon>Panpulmonata</taxon>
        <taxon>Sacoglossa</taxon>
        <taxon>Placobranchoidea</taxon>
        <taxon>Plakobranchidae</taxon>
        <taxon>Elysia</taxon>
    </lineage>
</organism>